<dbReference type="AlphaFoldDB" id="A0AAV4NRT9"/>
<evidence type="ECO:0000313" key="1">
    <source>
        <dbReference type="EMBL" id="GIX87015.1"/>
    </source>
</evidence>
<proteinExistence type="predicted"/>
<keyword evidence="2" id="KW-1185">Reference proteome</keyword>
<organism evidence="1 2">
    <name type="scientific">Caerostris extrusa</name>
    <name type="common">Bark spider</name>
    <name type="synonym">Caerostris bankana</name>
    <dbReference type="NCBI Taxonomy" id="172846"/>
    <lineage>
        <taxon>Eukaryota</taxon>
        <taxon>Metazoa</taxon>
        <taxon>Ecdysozoa</taxon>
        <taxon>Arthropoda</taxon>
        <taxon>Chelicerata</taxon>
        <taxon>Arachnida</taxon>
        <taxon>Araneae</taxon>
        <taxon>Araneomorphae</taxon>
        <taxon>Entelegynae</taxon>
        <taxon>Araneoidea</taxon>
        <taxon>Araneidae</taxon>
        <taxon>Caerostris</taxon>
    </lineage>
</organism>
<evidence type="ECO:0000313" key="2">
    <source>
        <dbReference type="Proteomes" id="UP001054945"/>
    </source>
</evidence>
<gene>
    <name evidence="1" type="ORF">CEXT_482101</name>
</gene>
<dbReference type="Proteomes" id="UP001054945">
    <property type="component" value="Unassembled WGS sequence"/>
</dbReference>
<name>A0AAV4NRT9_CAEEX</name>
<accession>A0AAV4NRT9</accession>
<reference evidence="1 2" key="1">
    <citation type="submission" date="2021-06" db="EMBL/GenBank/DDBJ databases">
        <title>Caerostris extrusa draft genome.</title>
        <authorList>
            <person name="Kono N."/>
            <person name="Arakawa K."/>
        </authorList>
    </citation>
    <scope>NUCLEOTIDE SEQUENCE [LARGE SCALE GENOMIC DNA]</scope>
</reference>
<protein>
    <submittedName>
        <fullName evidence="1">Uncharacterized protein</fullName>
    </submittedName>
</protein>
<sequence length="105" mass="11912">MVIARLLNYKNSIGIPTSTIDLVPVPSQYLDTLYVQQKSIQGDVDEPLKQHSDECTVLRSVLEWDGCTLFSLIGVRHVAVPWLQTFASNQKHMRVQLRTNDTICL</sequence>
<comment type="caution">
    <text evidence="1">The sequence shown here is derived from an EMBL/GenBank/DDBJ whole genome shotgun (WGS) entry which is preliminary data.</text>
</comment>
<dbReference type="EMBL" id="BPLR01021195">
    <property type="protein sequence ID" value="GIX87015.1"/>
    <property type="molecule type" value="Genomic_DNA"/>
</dbReference>